<protein>
    <submittedName>
        <fullName evidence="1">Uncharacterized protein</fullName>
    </submittedName>
</protein>
<name>A0ACD5V9B0_AVESA</name>
<sequence length="454" mass="50164">MGGGGAADERQRRVVPLVEPILDHQLQEMASLPIPDELLGEILLRLPTPVDLVRASAACVAFRRVAAERSLLRRYRKLHTPPLVGFLELDQSATSSPIFHPAIGLNQSASAASAVALAGDFSFSFLPAPARSWVLRDTRDGRVLLDRPIRVHNSSVAFPEVVVCDPLHRRYLLLPPITYDLTALVEDPFLTKKKQLCVQTYLMPTCDGDDADETSFRVILMVQCKTRLVAFFFSSNTRQWGDVLSRRWSDLSAGLTQLSEMNRFYSCHYVYGCFYWATADCEESNLLVLDTKTMEFSIAKPPPEANSCCDLAMVEAGEGRPGMLVLEDSGSDLTYFIKQIDGGSSSQWQKVKTISLGFWAYLVYNMEKYPLLYAGQGQSSLLETDCFRLDIETFQLEKVCTLGSSFDSMCVYSNFPPSLLSSPTISNGVENGPEMEMLGQGCAASSGAQSPPPE</sequence>
<keyword evidence="2" id="KW-1185">Reference proteome</keyword>
<dbReference type="EnsemblPlants" id="AVESA.00010b.r2.2DG0393360.1">
    <property type="protein sequence ID" value="AVESA.00010b.r2.2DG0393360.1.CDS"/>
    <property type="gene ID" value="AVESA.00010b.r2.2DG0393360"/>
</dbReference>
<evidence type="ECO:0000313" key="2">
    <source>
        <dbReference type="Proteomes" id="UP001732700"/>
    </source>
</evidence>
<organism evidence="1 2">
    <name type="scientific">Avena sativa</name>
    <name type="common">Oat</name>
    <dbReference type="NCBI Taxonomy" id="4498"/>
    <lineage>
        <taxon>Eukaryota</taxon>
        <taxon>Viridiplantae</taxon>
        <taxon>Streptophyta</taxon>
        <taxon>Embryophyta</taxon>
        <taxon>Tracheophyta</taxon>
        <taxon>Spermatophyta</taxon>
        <taxon>Magnoliopsida</taxon>
        <taxon>Liliopsida</taxon>
        <taxon>Poales</taxon>
        <taxon>Poaceae</taxon>
        <taxon>BOP clade</taxon>
        <taxon>Pooideae</taxon>
        <taxon>Poodae</taxon>
        <taxon>Poeae</taxon>
        <taxon>Poeae Chloroplast Group 1 (Aveneae type)</taxon>
        <taxon>Aveninae</taxon>
        <taxon>Avena</taxon>
    </lineage>
</organism>
<reference evidence="1" key="2">
    <citation type="submission" date="2025-09" db="UniProtKB">
        <authorList>
            <consortium name="EnsemblPlants"/>
        </authorList>
    </citation>
    <scope>IDENTIFICATION</scope>
</reference>
<proteinExistence type="predicted"/>
<accession>A0ACD5V9B0</accession>
<evidence type="ECO:0000313" key="1">
    <source>
        <dbReference type="EnsemblPlants" id="AVESA.00010b.r2.2DG0393360.1.CDS"/>
    </source>
</evidence>
<reference evidence="1" key="1">
    <citation type="submission" date="2021-05" db="EMBL/GenBank/DDBJ databases">
        <authorList>
            <person name="Scholz U."/>
            <person name="Mascher M."/>
            <person name="Fiebig A."/>
        </authorList>
    </citation>
    <scope>NUCLEOTIDE SEQUENCE [LARGE SCALE GENOMIC DNA]</scope>
</reference>
<dbReference type="Proteomes" id="UP001732700">
    <property type="component" value="Chromosome 2D"/>
</dbReference>